<feature type="binding site" description="in dimeric form" evidence="19">
    <location>
        <position position="283"/>
    </location>
    <ligand>
        <name>Ca(2+)</name>
        <dbReference type="ChEBI" id="CHEBI:29108"/>
        <label>1</label>
    </ligand>
</feature>
<evidence type="ECO:0000256" key="4">
    <source>
        <dbReference type="ARBA" id="ARBA00011702"/>
    </source>
</evidence>
<evidence type="ECO:0000256" key="7">
    <source>
        <dbReference type="ARBA" id="ARBA00021726"/>
    </source>
</evidence>
<dbReference type="EC" id="3.1.1.4" evidence="6 20"/>
<keyword evidence="10 19" id="KW-0479">Metal-binding</keyword>
<comment type="caution">
    <text evidence="21">The sequence shown here is derived from an EMBL/GenBank/DDBJ whole genome shotgun (WGS) entry which is preliminary data.</text>
</comment>
<name>A0A2U1CXQ1_9GAMM</name>
<keyword evidence="15 20" id="KW-0443">Lipid metabolism</keyword>
<reference evidence="21 22" key="1">
    <citation type="submission" date="2018-04" db="EMBL/GenBank/DDBJ databases">
        <title>Genomic Encyclopedia of Type Strains, Phase IV (KMG-IV): sequencing the most valuable type-strain genomes for metagenomic binning, comparative biology and taxonomic classification.</title>
        <authorList>
            <person name="Goeker M."/>
        </authorList>
    </citation>
    <scope>NUCLEOTIDE SEQUENCE [LARGE SCALE GENOMIC DNA]</scope>
    <source>
        <strain evidence="21 22">DSM 28688</strain>
    </source>
</reference>
<keyword evidence="16" id="KW-0472">Membrane</keyword>
<dbReference type="InterPro" id="IPR003187">
    <property type="entry name" value="PLipase_A1"/>
</dbReference>
<comment type="subcellular location">
    <subcellularLocation>
        <location evidence="20">Cell outer membrane</location>
        <topology evidence="20">Multi-pass membrane protein</topology>
    </subcellularLocation>
    <text evidence="20">One of the very few enzymes located there.</text>
</comment>
<dbReference type="RefSeq" id="WP_116918945.1">
    <property type="nucleotide sequence ID" value="NZ_QEKQ01000004.1"/>
</dbReference>
<evidence type="ECO:0000256" key="11">
    <source>
        <dbReference type="ARBA" id="ARBA00022729"/>
    </source>
</evidence>
<evidence type="ECO:0000256" key="1">
    <source>
        <dbReference type="ARBA" id="ARBA00000111"/>
    </source>
</evidence>
<dbReference type="Proteomes" id="UP000245887">
    <property type="component" value="Unassembled WGS sequence"/>
</dbReference>
<evidence type="ECO:0000256" key="12">
    <source>
        <dbReference type="ARBA" id="ARBA00022801"/>
    </source>
</evidence>
<keyword evidence="12 20" id="KW-0378">Hydrolase</keyword>
<evidence type="ECO:0000256" key="18">
    <source>
        <dbReference type="PIRSR" id="PIRSR603187-1"/>
    </source>
</evidence>
<keyword evidence="8" id="KW-1134">Transmembrane beta strand</keyword>
<evidence type="ECO:0000256" key="19">
    <source>
        <dbReference type="PIRSR" id="PIRSR603187-2"/>
    </source>
</evidence>
<evidence type="ECO:0000256" key="2">
    <source>
        <dbReference type="ARBA" id="ARBA00001604"/>
    </source>
</evidence>
<dbReference type="PRINTS" id="PR01486">
    <property type="entry name" value="PHPHLIPASEA1"/>
</dbReference>
<organism evidence="21 22">
    <name type="scientific">Tamilnaduibacter salinus</name>
    <dbReference type="NCBI Taxonomy" id="1484056"/>
    <lineage>
        <taxon>Bacteria</taxon>
        <taxon>Pseudomonadati</taxon>
        <taxon>Pseudomonadota</taxon>
        <taxon>Gammaproteobacteria</taxon>
        <taxon>Pseudomonadales</taxon>
        <taxon>Marinobacteraceae</taxon>
        <taxon>Tamilnaduibacter</taxon>
    </lineage>
</organism>
<feature type="binding site" description="in dimeric form" evidence="19">
    <location>
        <position position="248"/>
    </location>
    <ligand>
        <name>Ca(2+)</name>
        <dbReference type="ChEBI" id="CHEBI:29108"/>
        <label>1</label>
    </ligand>
</feature>
<protein>
    <recommendedName>
        <fullName evidence="7 20">Phospholipase A1</fullName>
        <ecNumber evidence="5 20">3.1.1.32</ecNumber>
        <ecNumber evidence="6 20">3.1.1.4</ecNumber>
    </recommendedName>
    <alternativeName>
        <fullName evidence="20">Phosphatidylcholine 1-acylhydrolase</fullName>
    </alternativeName>
</protein>
<feature type="active site" description="Proton acceptor" evidence="18">
    <location>
        <position position="238"/>
    </location>
</feature>
<dbReference type="CDD" id="cd00541">
    <property type="entry name" value="OMPLA"/>
    <property type="match status" value="1"/>
</dbReference>
<dbReference type="SUPFAM" id="SSF56931">
    <property type="entry name" value="Outer membrane phospholipase A (OMPLA)"/>
    <property type="match status" value="1"/>
</dbReference>
<evidence type="ECO:0000256" key="17">
    <source>
        <dbReference type="ARBA" id="ARBA00023237"/>
    </source>
</evidence>
<dbReference type="EC" id="3.1.1.32" evidence="5 20"/>
<dbReference type="InterPro" id="IPR036541">
    <property type="entry name" value="PLipase_A1_sf"/>
</dbReference>
<comment type="catalytic activity">
    <reaction evidence="2 20">
        <text>a 1,2-diacyl-sn-glycero-3-phosphocholine + H2O = a 1-acyl-sn-glycero-3-phosphocholine + a fatty acid + H(+)</text>
        <dbReference type="Rhea" id="RHEA:15801"/>
        <dbReference type="ChEBI" id="CHEBI:15377"/>
        <dbReference type="ChEBI" id="CHEBI:15378"/>
        <dbReference type="ChEBI" id="CHEBI:28868"/>
        <dbReference type="ChEBI" id="CHEBI:57643"/>
        <dbReference type="ChEBI" id="CHEBI:58168"/>
        <dbReference type="EC" id="3.1.1.4"/>
    </reaction>
</comment>
<feature type="active site" description="Nucleophile" evidence="18">
    <location>
        <position position="240"/>
    </location>
</feature>
<keyword evidence="9" id="KW-0812">Transmembrane</keyword>
<dbReference type="GO" id="GO:0009279">
    <property type="term" value="C:cell outer membrane"/>
    <property type="evidence" value="ECO:0007669"/>
    <property type="project" value="UniProtKB-SubCell"/>
</dbReference>
<evidence type="ECO:0000256" key="15">
    <source>
        <dbReference type="ARBA" id="ARBA00023098"/>
    </source>
</evidence>
<dbReference type="OrthoDB" id="188433at2"/>
<sequence>MTRQRQTVALFGLLGLVHPAMADDDADAFPFSDFNLADCALVEDGVQRLACYDALNRPGPARERATEAQKANARKATQSLTYSGNTNAIEQGDVTENGSGMADALIDRYLATERALFSFSGSFVTHRPTYILPYTYNGRPNNRPVTPSQPVTRYNEPLEREEAKYQISFKVPMLTGLFDDRTSLWFGYTQTSYWQVYNSEGSAPFRETNYEPEIFARYTSRWDIGPGRFEGVSVGINHESNGQPDPQSRSWNRIKGQIIYSLDRWLFAIEPWYRIPESDKDDDNPDISDYMGYANYWAIYKVSDDRTLSIKLLNNLSTDDNRTSVQLNYSFPIGDTLKGYVQYYNGFGESLVDYNRRVHRIGVGIMLNDWL</sequence>
<dbReference type="PANTHER" id="PTHR40457">
    <property type="entry name" value="PHOSPHOLIPASE A1"/>
    <property type="match status" value="1"/>
</dbReference>
<comment type="similarity">
    <text evidence="3 20">Belongs to the phospholipase A1 family.</text>
</comment>
<evidence type="ECO:0000256" key="6">
    <source>
        <dbReference type="ARBA" id="ARBA00013278"/>
    </source>
</evidence>
<feature type="chain" id="PRO_5019617284" description="Phospholipase A1" evidence="20">
    <location>
        <begin position="23"/>
        <end position="371"/>
    </location>
</feature>
<feature type="binding site" description="in dimeric form" evidence="19">
    <location>
        <position position="202"/>
    </location>
    <ligand>
        <name>Ca(2+)</name>
        <dbReference type="ChEBI" id="CHEBI:29108"/>
        <label>1</label>
    </ligand>
</feature>
<evidence type="ECO:0000313" key="21">
    <source>
        <dbReference type="EMBL" id="PVY76896.1"/>
    </source>
</evidence>
<evidence type="ECO:0000256" key="20">
    <source>
        <dbReference type="RuleBase" id="RU366027"/>
    </source>
</evidence>
<evidence type="ECO:0000256" key="14">
    <source>
        <dbReference type="ARBA" id="ARBA00022963"/>
    </source>
</evidence>
<evidence type="ECO:0000256" key="8">
    <source>
        <dbReference type="ARBA" id="ARBA00022452"/>
    </source>
</evidence>
<evidence type="ECO:0000256" key="9">
    <source>
        <dbReference type="ARBA" id="ARBA00022692"/>
    </source>
</evidence>
<dbReference type="Gene3D" id="2.40.230.10">
    <property type="entry name" value="Phospholipase A1"/>
    <property type="match status" value="1"/>
</dbReference>
<proteinExistence type="inferred from homology"/>
<evidence type="ECO:0000256" key="16">
    <source>
        <dbReference type="ARBA" id="ARBA00023136"/>
    </source>
</evidence>
<comment type="subunit">
    <text evidence="4 20">Homodimer; dimerization is reversible, and the dimeric form is the active one.</text>
</comment>
<evidence type="ECO:0000313" key="22">
    <source>
        <dbReference type="Proteomes" id="UP000245887"/>
    </source>
</evidence>
<dbReference type="GO" id="GO:0004623">
    <property type="term" value="F:phospholipase A2 activity"/>
    <property type="evidence" value="ECO:0007669"/>
    <property type="project" value="UniProtKB-EC"/>
</dbReference>
<evidence type="ECO:0000256" key="10">
    <source>
        <dbReference type="ARBA" id="ARBA00022723"/>
    </source>
</evidence>
<keyword evidence="17 20" id="KW-0998">Cell outer membrane</keyword>
<accession>A0A2U1CXQ1</accession>
<evidence type="ECO:0000256" key="5">
    <source>
        <dbReference type="ARBA" id="ARBA00013179"/>
    </source>
</evidence>
<comment type="cofactor">
    <cofactor evidence="20">
        <name>Ca(2+)</name>
        <dbReference type="ChEBI" id="CHEBI:29108"/>
    </cofactor>
    <text evidence="20">Binds 1 Ca(2+) ion per monomer. In the dimeric form the Ca(2+) is bound by different amino acids with binding of each Ca(2+) shared with ligands coming from each monomer. The Ca(2+) ion may have a role in catalysis.</text>
</comment>
<dbReference type="GO" id="GO:0046872">
    <property type="term" value="F:metal ion binding"/>
    <property type="evidence" value="ECO:0007669"/>
    <property type="project" value="UniProtKB-KW"/>
</dbReference>
<comment type="catalytic activity">
    <reaction evidence="1 20">
        <text>a 1,2-diacyl-sn-glycero-3-phosphocholine + H2O = a 2-acyl-sn-glycero-3-phosphocholine + a fatty acid + H(+)</text>
        <dbReference type="Rhea" id="RHEA:18689"/>
        <dbReference type="ChEBI" id="CHEBI:15377"/>
        <dbReference type="ChEBI" id="CHEBI:15378"/>
        <dbReference type="ChEBI" id="CHEBI:28868"/>
        <dbReference type="ChEBI" id="CHEBI:57643"/>
        <dbReference type="ChEBI" id="CHEBI:57875"/>
        <dbReference type="EC" id="3.1.1.32"/>
    </reaction>
</comment>
<keyword evidence="11 20" id="KW-0732">Signal</keyword>
<dbReference type="EMBL" id="QEKQ01000004">
    <property type="protein sequence ID" value="PVY76896.1"/>
    <property type="molecule type" value="Genomic_DNA"/>
</dbReference>
<dbReference type="GO" id="GO:0008970">
    <property type="term" value="F:phospholipase A1 activity"/>
    <property type="evidence" value="ECO:0007669"/>
    <property type="project" value="UniProtKB-EC"/>
</dbReference>
<evidence type="ECO:0000256" key="3">
    <source>
        <dbReference type="ARBA" id="ARBA00010525"/>
    </source>
</evidence>
<dbReference type="Pfam" id="PF02253">
    <property type="entry name" value="PLA1"/>
    <property type="match status" value="1"/>
</dbReference>
<feature type="signal peptide" evidence="20">
    <location>
        <begin position="1"/>
        <end position="22"/>
    </location>
</feature>
<evidence type="ECO:0000256" key="13">
    <source>
        <dbReference type="ARBA" id="ARBA00022837"/>
    </source>
</evidence>
<keyword evidence="13 19" id="KW-0106">Calcium</keyword>
<keyword evidence="14 20" id="KW-0442">Lipid degradation</keyword>
<comment type="function">
    <text evidence="20">Hydrolysis of phosphatidylcholine with phospholipase A2 (EC 3.1.1.4) and phospholipase A1 (EC 3.1.1.32) activities.</text>
</comment>
<dbReference type="AlphaFoldDB" id="A0A2U1CXQ1"/>
<dbReference type="PANTHER" id="PTHR40457:SF1">
    <property type="entry name" value="PHOSPHOLIPASE A1"/>
    <property type="match status" value="1"/>
</dbReference>
<dbReference type="GO" id="GO:0016042">
    <property type="term" value="P:lipid catabolic process"/>
    <property type="evidence" value="ECO:0007669"/>
    <property type="project" value="UniProtKB-KW"/>
</dbReference>
<gene>
    <name evidence="21" type="ORF">C8D92_104128</name>
</gene>